<dbReference type="InterPro" id="IPR036397">
    <property type="entry name" value="RNaseH_sf"/>
</dbReference>
<keyword evidence="5" id="KW-1185">Reference proteome</keyword>
<dbReference type="InterPro" id="IPR013520">
    <property type="entry name" value="Ribonucl_H"/>
</dbReference>
<evidence type="ECO:0000256" key="1">
    <source>
        <dbReference type="ARBA" id="ARBA00022722"/>
    </source>
</evidence>
<keyword evidence="1" id="KW-0540">Nuclease</keyword>
<dbReference type="EMBL" id="JABZEO010000006">
    <property type="protein sequence ID" value="NVZ09776.1"/>
    <property type="molecule type" value="Genomic_DNA"/>
</dbReference>
<proteinExistence type="predicted"/>
<dbReference type="GO" id="GO:0005829">
    <property type="term" value="C:cytosol"/>
    <property type="evidence" value="ECO:0007669"/>
    <property type="project" value="TreeGrafter"/>
</dbReference>
<dbReference type="AlphaFoldDB" id="A0A850RBW6"/>
<dbReference type="SMART" id="SM00479">
    <property type="entry name" value="EXOIII"/>
    <property type="match status" value="1"/>
</dbReference>
<keyword evidence="2 4" id="KW-0378">Hydrolase</keyword>
<dbReference type="RefSeq" id="WP_176976526.1">
    <property type="nucleotide sequence ID" value="NZ_JABZEO010000006.1"/>
</dbReference>
<sequence length="245" mass="28159">MKSIAIINFKTTGPSTDNGDRPFEVGAVIMRKRHVEAHYHSRINTGVLVRPDILSRHKLTPQAIQQEPTANSVMQELSSFLEPIPLAAHNAGFHCRFLDAEWARIGQTRHQDCACSRLLSRRLYANTLDHRLVAMIDALRLSQLTRNPSALTDAEMAGYLFTHLVTDLKRRYAFKKVSHAFLCEDSTRFEATVRSRCAARKPSVWVRPLTLWPAETRLRSWLAASHYTYLRKLLNFMKHRLKRAL</sequence>
<keyword evidence="2 4" id="KW-0269">Exonuclease</keyword>
<organism evidence="4 5">
    <name type="scientific">Allochromatium humboldtianum</name>
    <dbReference type="NCBI Taxonomy" id="504901"/>
    <lineage>
        <taxon>Bacteria</taxon>
        <taxon>Pseudomonadati</taxon>
        <taxon>Pseudomonadota</taxon>
        <taxon>Gammaproteobacteria</taxon>
        <taxon>Chromatiales</taxon>
        <taxon>Chromatiaceae</taxon>
        <taxon>Allochromatium</taxon>
    </lineage>
</organism>
<dbReference type="Proteomes" id="UP000592294">
    <property type="component" value="Unassembled WGS sequence"/>
</dbReference>
<gene>
    <name evidence="4" type="ORF">HW932_10940</name>
</gene>
<evidence type="ECO:0000256" key="2">
    <source>
        <dbReference type="ARBA" id="ARBA00022839"/>
    </source>
</evidence>
<evidence type="ECO:0000313" key="5">
    <source>
        <dbReference type="Proteomes" id="UP000592294"/>
    </source>
</evidence>
<dbReference type="CDD" id="cd06127">
    <property type="entry name" value="DEDDh"/>
    <property type="match status" value="1"/>
</dbReference>
<dbReference type="PANTHER" id="PTHR30231:SF37">
    <property type="entry name" value="EXODEOXYRIBONUCLEASE 10"/>
    <property type="match status" value="1"/>
</dbReference>
<dbReference type="PANTHER" id="PTHR30231">
    <property type="entry name" value="DNA POLYMERASE III SUBUNIT EPSILON"/>
    <property type="match status" value="1"/>
</dbReference>
<dbReference type="GO" id="GO:0045004">
    <property type="term" value="P:DNA replication proofreading"/>
    <property type="evidence" value="ECO:0007669"/>
    <property type="project" value="TreeGrafter"/>
</dbReference>
<dbReference type="Pfam" id="PF00929">
    <property type="entry name" value="RNase_T"/>
    <property type="match status" value="1"/>
</dbReference>
<evidence type="ECO:0000313" key="4">
    <source>
        <dbReference type="EMBL" id="NVZ09776.1"/>
    </source>
</evidence>
<comment type="caution">
    <text evidence="4">The sequence shown here is derived from an EMBL/GenBank/DDBJ whole genome shotgun (WGS) entry which is preliminary data.</text>
</comment>
<dbReference type="SUPFAM" id="SSF53098">
    <property type="entry name" value="Ribonuclease H-like"/>
    <property type="match status" value="1"/>
</dbReference>
<accession>A0A850RBW6</accession>
<feature type="domain" description="Exonuclease" evidence="3">
    <location>
        <begin position="3"/>
        <end position="170"/>
    </location>
</feature>
<dbReference type="Gene3D" id="3.30.420.10">
    <property type="entry name" value="Ribonuclease H-like superfamily/Ribonuclease H"/>
    <property type="match status" value="1"/>
</dbReference>
<dbReference type="GO" id="GO:0008408">
    <property type="term" value="F:3'-5' exonuclease activity"/>
    <property type="evidence" value="ECO:0007669"/>
    <property type="project" value="TreeGrafter"/>
</dbReference>
<dbReference type="InterPro" id="IPR012337">
    <property type="entry name" value="RNaseH-like_sf"/>
</dbReference>
<protein>
    <submittedName>
        <fullName evidence="4">3'-5' exonuclease</fullName>
    </submittedName>
</protein>
<dbReference type="GO" id="GO:0003676">
    <property type="term" value="F:nucleic acid binding"/>
    <property type="evidence" value="ECO:0007669"/>
    <property type="project" value="InterPro"/>
</dbReference>
<name>A0A850RBW6_9GAMM</name>
<reference evidence="4 5" key="1">
    <citation type="submission" date="2020-06" db="EMBL/GenBank/DDBJ databases">
        <title>Whole-genome sequence of Allochromatium humboldtianum DSM 21881, type strain.</title>
        <authorList>
            <person name="Kyndt J.A."/>
            <person name="Meyer T.E."/>
        </authorList>
    </citation>
    <scope>NUCLEOTIDE SEQUENCE [LARGE SCALE GENOMIC DNA]</scope>
    <source>
        <strain evidence="4 5">DSM 21881</strain>
    </source>
</reference>
<evidence type="ECO:0000259" key="3">
    <source>
        <dbReference type="SMART" id="SM00479"/>
    </source>
</evidence>